<organism evidence="2 3">
    <name type="scientific">Rubricoccus marinus</name>
    <dbReference type="NCBI Taxonomy" id="716817"/>
    <lineage>
        <taxon>Bacteria</taxon>
        <taxon>Pseudomonadati</taxon>
        <taxon>Rhodothermota</taxon>
        <taxon>Rhodothermia</taxon>
        <taxon>Rhodothermales</taxon>
        <taxon>Rubricoccaceae</taxon>
        <taxon>Rubricoccus</taxon>
    </lineage>
</organism>
<feature type="transmembrane region" description="Helical" evidence="1">
    <location>
        <begin position="6"/>
        <end position="27"/>
    </location>
</feature>
<dbReference type="AlphaFoldDB" id="A0A259TW02"/>
<dbReference type="Proteomes" id="UP000216446">
    <property type="component" value="Unassembled WGS sequence"/>
</dbReference>
<dbReference type="EMBL" id="MQWB01000001">
    <property type="protein sequence ID" value="OZC01945.1"/>
    <property type="molecule type" value="Genomic_DNA"/>
</dbReference>
<evidence type="ECO:0000313" key="3">
    <source>
        <dbReference type="Proteomes" id="UP000216446"/>
    </source>
</evidence>
<sequence length="139" mass="14377">MGQQQLFLLVLGLVIVGLAVVVGLQVFEGSNRQNQADDVLNRNVRLAMDAVSWRARATVHGGGGNGSYAPLADGGFEVMGVEGNVYATEHAILSATGTTLEIVGVSSASRGVGAYVRVEGNRIAESYSAIDGSITLPSD</sequence>
<keyword evidence="1" id="KW-0472">Membrane</keyword>
<keyword evidence="1" id="KW-1133">Transmembrane helix</keyword>
<proteinExistence type="predicted"/>
<name>A0A259TW02_9BACT</name>
<dbReference type="RefSeq" id="WP_094545665.1">
    <property type="nucleotide sequence ID" value="NZ_MQWB01000001.1"/>
</dbReference>
<accession>A0A259TW02</accession>
<reference evidence="2 3" key="1">
    <citation type="submission" date="2016-11" db="EMBL/GenBank/DDBJ databases">
        <title>Study of marine rhodopsin-containing bacteria.</title>
        <authorList>
            <person name="Yoshizawa S."/>
            <person name="Kumagai Y."/>
            <person name="Kogure K."/>
        </authorList>
    </citation>
    <scope>NUCLEOTIDE SEQUENCE [LARGE SCALE GENOMIC DNA]</scope>
    <source>
        <strain evidence="2 3">SG-29</strain>
    </source>
</reference>
<comment type="caution">
    <text evidence="2">The sequence shown here is derived from an EMBL/GenBank/DDBJ whole genome shotgun (WGS) entry which is preliminary data.</text>
</comment>
<evidence type="ECO:0000313" key="2">
    <source>
        <dbReference type="EMBL" id="OZC01945.1"/>
    </source>
</evidence>
<dbReference type="InParanoid" id="A0A259TW02"/>
<evidence type="ECO:0008006" key="4">
    <source>
        <dbReference type="Google" id="ProtNLM"/>
    </source>
</evidence>
<evidence type="ECO:0000256" key="1">
    <source>
        <dbReference type="SAM" id="Phobius"/>
    </source>
</evidence>
<protein>
    <recommendedName>
        <fullName evidence="4">Type 4 fimbrial biogenesis protein PilX N-terminal domain-containing protein</fullName>
    </recommendedName>
</protein>
<keyword evidence="3" id="KW-1185">Reference proteome</keyword>
<gene>
    <name evidence="2" type="ORF">BSZ36_02455</name>
</gene>
<keyword evidence="1" id="KW-0812">Transmembrane</keyword>